<evidence type="ECO:0000256" key="5">
    <source>
        <dbReference type="ARBA" id="ARBA00023136"/>
    </source>
</evidence>
<evidence type="ECO:0000313" key="10">
    <source>
        <dbReference type="EMBL" id="CAF3901027.1"/>
    </source>
</evidence>
<keyword evidence="2 7" id="KW-0812">Transmembrane</keyword>
<dbReference type="SMART" id="SM00423">
    <property type="entry name" value="PSI"/>
    <property type="match status" value="1"/>
</dbReference>
<organism evidence="10 11">
    <name type="scientific">Rotaria magnacalcarata</name>
    <dbReference type="NCBI Taxonomy" id="392030"/>
    <lineage>
        <taxon>Eukaryota</taxon>
        <taxon>Metazoa</taxon>
        <taxon>Spiralia</taxon>
        <taxon>Gnathifera</taxon>
        <taxon>Rotifera</taxon>
        <taxon>Eurotatoria</taxon>
        <taxon>Bdelloidea</taxon>
        <taxon>Philodinida</taxon>
        <taxon>Philodinidae</taxon>
        <taxon>Rotaria</taxon>
    </lineage>
</organism>
<comment type="subcellular location">
    <subcellularLocation>
        <location evidence="1">Membrane</location>
        <topology evidence="1">Single-pass type I membrane protein</topology>
    </subcellularLocation>
</comment>
<evidence type="ECO:0000256" key="3">
    <source>
        <dbReference type="ARBA" id="ARBA00022729"/>
    </source>
</evidence>
<dbReference type="InterPro" id="IPR002165">
    <property type="entry name" value="Plexin_repeat"/>
</dbReference>
<evidence type="ECO:0000313" key="11">
    <source>
        <dbReference type="Proteomes" id="UP000663842"/>
    </source>
</evidence>
<name>A0A819HJ17_9BILA</name>
<protein>
    <recommendedName>
        <fullName evidence="9">PSI domain-containing protein</fullName>
    </recommendedName>
</protein>
<dbReference type="InterPro" id="IPR031152">
    <property type="entry name" value="PLXDC"/>
</dbReference>
<proteinExistence type="predicted"/>
<feature type="chain" id="PRO_5032644009" description="PSI domain-containing protein" evidence="8">
    <location>
        <begin position="21"/>
        <end position="913"/>
    </location>
</feature>
<comment type="caution">
    <text evidence="10">The sequence shown here is derived from an EMBL/GenBank/DDBJ whole genome shotgun (WGS) entry which is preliminary data.</text>
</comment>
<evidence type="ECO:0000256" key="2">
    <source>
        <dbReference type="ARBA" id="ARBA00022692"/>
    </source>
</evidence>
<keyword evidence="5 7" id="KW-0472">Membrane</keyword>
<dbReference type="Proteomes" id="UP000663842">
    <property type="component" value="Unassembled WGS sequence"/>
</dbReference>
<dbReference type="EMBL" id="CAJOBF010001013">
    <property type="protein sequence ID" value="CAF3901027.1"/>
    <property type="molecule type" value="Genomic_DNA"/>
</dbReference>
<evidence type="ECO:0000259" key="9">
    <source>
        <dbReference type="SMART" id="SM00423"/>
    </source>
</evidence>
<dbReference type="PANTHER" id="PTHR13055:SF12">
    <property type="entry name" value="LD40707P"/>
    <property type="match status" value="1"/>
</dbReference>
<feature type="transmembrane region" description="Helical" evidence="7">
    <location>
        <begin position="569"/>
        <end position="592"/>
    </location>
</feature>
<accession>A0A819HJ17</accession>
<evidence type="ECO:0000256" key="4">
    <source>
        <dbReference type="ARBA" id="ARBA00022989"/>
    </source>
</evidence>
<evidence type="ECO:0000256" key="7">
    <source>
        <dbReference type="SAM" id="Phobius"/>
    </source>
</evidence>
<reference evidence="10" key="1">
    <citation type="submission" date="2021-02" db="EMBL/GenBank/DDBJ databases">
        <authorList>
            <person name="Nowell W R."/>
        </authorList>
    </citation>
    <scope>NUCLEOTIDE SEQUENCE</scope>
</reference>
<dbReference type="AlphaFoldDB" id="A0A819HJ17"/>
<dbReference type="GO" id="GO:0016020">
    <property type="term" value="C:membrane"/>
    <property type="evidence" value="ECO:0007669"/>
    <property type="project" value="UniProtKB-SubCell"/>
</dbReference>
<gene>
    <name evidence="10" type="ORF">UXM345_LOCUS10538</name>
</gene>
<feature type="signal peptide" evidence="8">
    <location>
        <begin position="1"/>
        <end position="20"/>
    </location>
</feature>
<keyword evidence="6" id="KW-0325">Glycoprotein</keyword>
<dbReference type="Pfam" id="PF01437">
    <property type="entry name" value="PSI"/>
    <property type="match status" value="1"/>
</dbReference>
<evidence type="ECO:0000256" key="6">
    <source>
        <dbReference type="ARBA" id="ARBA00023180"/>
    </source>
</evidence>
<sequence length="913" mass="104836">MIYFIQLFIYLIYLLNKSNAINDDILLINDPSHNYQTSYTIVSDNKRLKRDQSSQTPSDIEKNQMSCGSDIYTKISPCLYLGACDHFSACLDSIHCPSSVKSFGGLTVNLLRLLDLDNCRVDDFNPPCPHDKRVVIFQTLSTQLNQTMDDNYCNNIINFMNDVKKEIEEQCPSKLNQVETFLENYSCSPSSTEHIDIPHSTNRDEIKTRLFLSSIDNTLATDSTKLSSQIAYIDEDNDLNFINTNTNPLNTSEQTVYVNDHQYYNVSYIVPKSEGIPIHFVDKNNQFILIHELAHRHRSAFGINLRFGFPFYGHTINKILVATGGFIYTGDLLHSALIGSTQYIAPFMANFDASIGKNETEIKYYDNRTHFVCTWQKIYLQDQQEAGPFTFQVILQNTGNIYFNYLQIPKVKILTTNHAHRVGLSDAYMSQHSTNEHIVRVITLYDKINLDKEKISSGVSVIFDMDQICNTFTDCASCLANRGKRYNCSWCDDIQKCSDGYDRSRQQWIRAQCHRLAAADTCPNSMEDTYDNYHFSSSSLPSMVQFEKRKESSIATSRSYSTLHTFRTIVITLLLSVLILSLAALAVTYMYAYRNPTSPAGMWLLEHRPSTYIARFKRSTGLIDGNCGRGQRWTTNSEIFQVTSQVIFDLTCPALIGESESTNNTSKSSTFIINKKVIGVSPEPYLDLISNPFNKCQWNYLSLGSSYIRVNQSAIRPKCQQETEIKNQHKDIYSKVENHLTGYPHLIPRNNVIFKQYSDHLLDYLNQSYFTPLSYRDQLKSLERAEIVGSIRRIIKNMNILIRVTDKGNNFYIGSAGEFEQKAAKFFSDTNAFIELSCNPFNEILDKVIQLLNTLRGKDLIRKCQYEQMMLDRIKCELAHLNFNPKTHKFKDGYQFDPLKVLFMLQLQKFQNS</sequence>
<feature type="domain" description="PSI" evidence="9">
    <location>
        <begin position="468"/>
        <end position="514"/>
    </location>
</feature>
<keyword evidence="4 7" id="KW-1133">Transmembrane helix</keyword>
<keyword evidence="3 8" id="KW-0732">Signal</keyword>
<evidence type="ECO:0000256" key="1">
    <source>
        <dbReference type="ARBA" id="ARBA00004479"/>
    </source>
</evidence>
<dbReference type="PANTHER" id="PTHR13055">
    <property type="entry name" value="TUMOR ENDOTHELIAL MARKER 7 RELATED"/>
    <property type="match status" value="1"/>
</dbReference>
<dbReference type="InterPro" id="IPR016201">
    <property type="entry name" value="PSI"/>
</dbReference>
<evidence type="ECO:0000256" key="8">
    <source>
        <dbReference type="SAM" id="SignalP"/>
    </source>
</evidence>